<protein>
    <recommendedName>
        <fullName evidence="2">Transposase</fullName>
    </recommendedName>
</protein>
<comment type="caution">
    <text evidence="1">The sequence shown here is derived from an EMBL/GenBank/DDBJ whole genome shotgun (WGS) entry which is preliminary data.</text>
</comment>
<accession>A0A645HMM6</accession>
<organism evidence="1">
    <name type="scientific">bioreactor metagenome</name>
    <dbReference type="NCBI Taxonomy" id="1076179"/>
    <lineage>
        <taxon>unclassified sequences</taxon>
        <taxon>metagenomes</taxon>
        <taxon>ecological metagenomes</taxon>
    </lineage>
</organism>
<evidence type="ECO:0000313" key="1">
    <source>
        <dbReference type="EMBL" id="MPN39499.1"/>
    </source>
</evidence>
<dbReference type="InterPro" id="IPR036388">
    <property type="entry name" value="WH-like_DNA-bd_sf"/>
</dbReference>
<dbReference type="SUPFAM" id="SSF46689">
    <property type="entry name" value="Homeodomain-like"/>
    <property type="match status" value="1"/>
</dbReference>
<sequence length="96" mass="11147">MSGRKGMTQYSEEVKKQIIRENKSGMSVQALSKRYGISRYAIQSWCGLRPEVELRHSMPLPKGRPTKNAMNTDQVLNRLRMENELLRDFLHAIGRK</sequence>
<dbReference type="EMBL" id="VSSQ01095349">
    <property type="protein sequence ID" value="MPN39499.1"/>
    <property type="molecule type" value="Genomic_DNA"/>
</dbReference>
<name>A0A645HMM6_9ZZZZ</name>
<dbReference type="AlphaFoldDB" id="A0A645HMM6"/>
<gene>
    <name evidence="1" type="ORF">SDC9_187027</name>
</gene>
<dbReference type="Gene3D" id="1.10.10.10">
    <property type="entry name" value="Winged helix-like DNA-binding domain superfamily/Winged helix DNA-binding domain"/>
    <property type="match status" value="1"/>
</dbReference>
<proteinExistence type="predicted"/>
<evidence type="ECO:0008006" key="2">
    <source>
        <dbReference type="Google" id="ProtNLM"/>
    </source>
</evidence>
<dbReference type="InterPro" id="IPR009057">
    <property type="entry name" value="Homeodomain-like_sf"/>
</dbReference>
<reference evidence="1" key="1">
    <citation type="submission" date="2019-08" db="EMBL/GenBank/DDBJ databases">
        <authorList>
            <person name="Kucharzyk K."/>
            <person name="Murdoch R.W."/>
            <person name="Higgins S."/>
            <person name="Loffler F."/>
        </authorList>
    </citation>
    <scope>NUCLEOTIDE SEQUENCE</scope>
</reference>